<keyword evidence="1" id="KW-1133">Transmembrane helix</keyword>
<proteinExistence type="predicted"/>
<dbReference type="AlphaFoldDB" id="A0A3D8PPN0"/>
<accession>A0A3D8PPN0</accession>
<reference evidence="3" key="1">
    <citation type="submission" date="2017-11" db="EMBL/GenBank/DDBJ databases">
        <authorList>
            <person name="Zhu W."/>
        </authorList>
    </citation>
    <scope>NUCLEOTIDE SEQUENCE [LARGE SCALE GENOMIC DNA]</scope>
    <source>
        <strain evidence="3">CAU 1183</strain>
    </source>
</reference>
<dbReference type="Proteomes" id="UP000257143">
    <property type="component" value="Unassembled WGS sequence"/>
</dbReference>
<keyword evidence="1" id="KW-0472">Membrane</keyword>
<dbReference type="RefSeq" id="WP_115773726.1">
    <property type="nucleotide sequence ID" value="NZ_PIOC01000019.1"/>
</dbReference>
<evidence type="ECO:0000313" key="2">
    <source>
        <dbReference type="EMBL" id="RDW17477.1"/>
    </source>
</evidence>
<dbReference type="OrthoDB" id="2925884at2"/>
<name>A0A3D8PPN0_9BACI</name>
<dbReference type="EMBL" id="PIOC01000019">
    <property type="protein sequence ID" value="RDW17477.1"/>
    <property type="molecule type" value="Genomic_DNA"/>
</dbReference>
<gene>
    <name evidence="2" type="ORF">CWR48_13205</name>
</gene>
<protein>
    <submittedName>
        <fullName evidence="2">Uncharacterized protein</fullName>
    </submittedName>
</protein>
<keyword evidence="1" id="KW-0812">Transmembrane</keyword>
<keyword evidence="3" id="KW-1185">Reference proteome</keyword>
<evidence type="ECO:0000256" key="1">
    <source>
        <dbReference type="SAM" id="Phobius"/>
    </source>
</evidence>
<sequence>MVKKIYIYLVLFATLMMVIGGSISTFSAIASIVAPAGYYMSYPEYVQVYHTNYGETKEVIKTKEELQEEYDMYIIKEKETEKTQNINRLLQSLGWVLVPLPIFIFTSRHLKKKE</sequence>
<comment type="caution">
    <text evidence="2">The sequence shown here is derived from an EMBL/GenBank/DDBJ whole genome shotgun (WGS) entry which is preliminary data.</text>
</comment>
<evidence type="ECO:0000313" key="3">
    <source>
        <dbReference type="Proteomes" id="UP000257143"/>
    </source>
</evidence>
<feature type="transmembrane region" description="Helical" evidence="1">
    <location>
        <begin position="7"/>
        <end position="34"/>
    </location>
</feature>
<organism evidence="2 3">
    <name type="scientific">Oceanobacillus arenosus</name>
    <dbReference type="NCBI Taxonomy" id="1229153"/>
    <lineage>
        <taxon>Bacteria</taxon>
        <taxon>Bacillati</taxon>
        <taxon>Bacillota</taxon>
        <taxon>Bacilli</taxon>
        <taxon>Bacillales</taxon>
        <taxon>Bacillaceae</taxon>
        <taxon>Oceanobacillus</taxon>
    </lineage>
</organism>